<accession>A0A9W6B7I8</accession>
<dbReference type="PANTHER" id="PTHR11441:SF0">
    <property type="entry name" value="THYMIDINE KINASE, CYTOSOLIC"/>
    <property type="match status" value="1"/>
</dbReference>
<dbReference type="InterPro" id="IPR027417">
    <property type="entry name" value="P-loop_NTPase"/>
</dbReference>
<dbReference type="InterPro" id="IPR001267">
    <property type="entry name" value="Thymidine_kinase"/>
</dbReference>
<dbReference type="PANTHER" id="PTHR11441">
    <property type="entry name" value="THYMIDINE KINASE"/>
    <property type="match status" value="1"/>
</dbReference>
<dbReference type="FunFam" id="3.40.50.300:FF:000384">
    <property type="entry name" value="Thymidine kinase"/>
    <property type="match status" value="1"/>
</dbReference>
<keyword evidence="3 9" id="KW-0963">Cytoplasm</keyword>
<protein>
    <recommendedName>
        <fullName evidence="2 9">Thymidine kinase</fullName>
        <ecNumber evidence="2 9">2.7.1.21</ecNumber>
    </recommendedName>
</protein>
<dbReference type="SUPFAM" id="SSF52540">
    <property type="entry name" value="P-loop containing nucleoside triphosphate hydrolases"/>
    <property type="match status" value="1"/>
</dbReference>
<evidence type="ECO:0000256" key="7">
    <source>
        <dbReference type="ARBA" id="ARBA00022777"/>
    </source>
</evidence>
<comment type="caution">
    <text evidence="12">The sequence shown here is derived from an EMBL/GenBank/DDBJ whole genome shotgun (WGS) entry which is preliminary data.</text>
</comment>
<evidence type="ECO:0000256" key="6">
    <source>
        <dbReference type="ARBA" id="ARBA00022741"/>
    </source>
</evidence>
<proteinExistence type="inferred from homology"/>
<keyword evidence="4 9" id="KW-0237">DNA synthesis</keyword>
<keyword evidence="6 9" id="KW-0547">Nucleotide-binding</keyword>
<dbReference type="Pfam" id="PF00265">
    <property type="entry name" value="TK"/>
    <property type="match status" value="1"/>
</dbReference>
<evidence type="ECO:0000256" key="2">
    <source>
        <dbReference type="ARBA" id="ARBA00012118"/>
    </source>
</evidence>
<evidence type="ECO:0000256" key="4">
    <source>
        <dbReference type="ARBA" id="ARBA00022634"/>
    </source>
</evidence>
<dbReference type="AlphaFoldDB" id="A0A9W6B7I8"/>
<evidence type="ECO:0000256" key="10">
    <source>
        <dbReference type="RuleBase" id="RU000544"/>
    </source>
</evidence>
<evidence type="ECO:0000256" key="9">
    <source>
        <dbReference type="HAMAP-Rule" id="MF_00124"/>
    </source>
</evidence>
<dbReference type="GO" id="GO:0005524">
    <property type="term" value="F:ATP binding"/>
    <property type="evidence" value="ECO:0007669"/>
    <property type="project" value="UniProtKB-UniRule"/>
</dbReference>
<evidence type="ECO:0000256" key="5">
    <source>
        <dbReference type="ARBA" id="ARBA00022679"/>
    </source>
</evidence>
<dbReference type="Proteomes" id="UP001143545">
    <property type="component" value="Unassembled WGS sequence"/>
</dbReference>
<keyword evidence="13" id="KW-1185">Reference proteome</keyword>
<evidence type="ECO:0000256" key="8">
    <source>
        <dbReference type="ARBA" id="ARBA00022840"/>
    </source>
</evidence>
<comment type="caution">
    <text evidence="9">Lacks conserved residue(s) required for the propagation of feature annotation.</text>
</comment>
<comment type="catalytic activity">
    <reaction evidence="9 10">
        <text>thymidine + ATP = dTMP + ADP + H(+)</text>
        <dbReference type="Rhea" id="RHEA:19129"/>
        <dbReference type="ChEBI" id="CHEBI:15378"/>
        <dbReference type="ChEBI" id="CHEBI:17748"/>
        <dbReference type="ChEBI" id="CHEBI:30616"/>
        <dbReference type="ChEBI" id="CHEBI:63528"/>
        <dbReference type="ChEBI" id="CHEBI:456216"/>
        <dbReference type="EC" id="2.7.1.21"/>
    </reaction>
</comment>
<dbReference type="EMBL" id="BRVP01000010">
    <property type="protein sequence ID" value="GLB52707.1"/>
    <property type="molecule type" value="Genomic_DNA"/>
</dbReference>
<dbReference type="EC" id="2.7.1.21" evidence="2 9"/>
<comment type="similarity">
    <text evidence="1 9 11">Belongs to the thymidine kinase family.</text>
</comment>
<comment type="subcellular location">
    <subcellularLocation>
        <location evidence="9">Cytoplasm</location>
    </subcellularLocation>
</comment>
<feature type="binding site" evidence="9">
    <location>
        <begin position="114"/>
        <end position="117"/>
    </location>
    <ligand>
        <name>ATP</name>
        <dbReference type="ChEBI" id="CHEBI:30616"/>
    </ligand>
</feature>
<dbReference type="NCBIfam" id="NF003296">
    <property type="entry name" value="PRK04296.1-1"/>
    <property type="match status" value="1"/>
</dbReference>
<evidence type="ECO:0000313" key="12">
    <source>
        <dbReference type="EMBL" id="GLB52707.1"/>
    </source>
</evidence>
<evidence type="ECO:0000256" key="11">
    <source>
        <dbReference type="RuleBase" id="RU004165"/>
    </source>
</evidence>
<dbReference type="SUPFAM" id="SSF57716">
    <property type="entry name" value="Glucocorticoid receptor-like (DNA-binding domain)"/>
    <property type="match status" value="1"/>
</dbReference>
<reference evidence="12" key="1">
    <citation type="submission" date="2022-07" db="EMBL/GenBank/DDBJ databases">
        <title>Taxonomy of Novel Oxalotrophic and Methylotrophic Bacteria.</title>
        <authorList>
            <person name="Sahin N."/>
            <person name="Tani A."/>
        </authorList>
    </citation>
    <scope>NUCLEOTIDE SEQUENCE</scope>
    <source>
        <strain evidence="12">AM327</strain>
    </source>
</reference>
<feature type="active site" description="Proton acceptor" evidence="9">
    <location>
        <position position="115"/>
    </location>
</feature>
<dbReference type="GO" id="GO:0071897">
    <property type="term" value="P:DNA biosynthetic process"/>
    <property type="evidence" value="ECO:0007669"/>
    <property type="project" value="UniProtKB-KW"/>
</dbReference>
<sequence length="241" mass="27160">MHKLISFTKKQADSFRPEKYKMFLENTVNHKEQFGWIEVICGSMFSGKTEELIRRLKRAQFAKQRVEIFKPTVDTRYDEEMVVSHDANEIPSTPVPAAANIRLLADGCDVVGIDEAQFFDDEIVAVCNDLANSGIRVIVAGLDMDFKGNPFGPMPALMATAEYVTKVHAVCTRTGNLAHYSHRKSSNDNLVLLGETEEYEPLSRAAFYKAILKEKLNKMEVKDANEILPKKDLENKNAEGE</sequence>
<keyword evidence="8 9" id="KW-0067">ATP-binding</keyword>
<comment type="subunit">
    <text evidence="9">Homotetramer.</text>
</comment>
<name>A0A9W6B7I8_9FLAO</name>
<dbReference type="Gene3D" id="3.30.60.20">
    <property type="match status" value="1"/>
</dbReference>
<keyword evidence="7 9" id="KW-0418">Kinase</keyword>
<keyword evidence="5 9" id="KW-0808">Transferase</keyword>
<dbReference type="GO" id="GO:0005829">
    <property type="term" value="C:cytosol"/>
    <property type="evidence" value="ECO:0007669"/>
    <property type="project" value="TreeGrafter"/>
</dbReference>
<gene>
    <name evidence="9 12" type="primary">tdk</name>
    <name evidence="12" type="ORF">NBRC110019_17470</name>
</gene>
<feature type="binding site" evidence="9">
    <location>
        <begin position="42"/>
        <end position="49"/>
    </location>
    <ligand>
        <name>ATP</name>
        <dbReference type="ChEBI" id="CHEBI:30616"/>
    </ligand>
</feature>
<dbReference type="Gene3D" id="3.40.50.300">
    <property type="entry name" value="P-loop containing nucleotide triphosphate hydrolases"/>
    <property type="match status" value="1"/>
</dbReference>
<dbReference type="GO" id="GO:0004797">
    <property type="term" value="F:thymidine kinase activity"/>
    <property type="evidence" value="ECO:0007669"/>
    <property type="project" value="UniProtKB-UniRule"/>
</dbReference>
<dbReference type="HAMAP" id="MF_00124">
    <property type="entry name" value="Thymidine_kinase"/>
    <property type="match status" value="1"/>
</dbReference>
<evidence type="ECO:0000313" key="13">
    <source>
        <dbReference type="Proteomes" id="UP001143545"/>
    </source>
</evidence>
<evidence type="ECO:0000256" key="1">
    <source>
        <dbReference type="ARBA" id="ARBA00007587"/>
    </source>
</evidence>
<evidence type="ECO:0000256" key="3">
    <source>
        <dbReference type="ARBA" id="ARBA00022490"/>
    </source>
</evidence>
<dbReference type="GO" id="GO:0046104">
    <property type="term" value="P:thymidine metabolic process"/>
    <property type="evidence" value="ECO:0007669"/>
    <property type="project" value="TreeGrafter"/>
</dbReference>
<organism evidence="12 13">
    <name type="scientific">Neptunitalea chrysea</name>
    <dbReference type="NCBI Taxonomy" id="1647581"/>
    <lineage>
        <taxon>Bacteria</taxon>
        <taxon>Pseudomonadati</taxon>
        <taxon>Bacteroidota</taxon>
        <taxon>Flavobacteriia</taxon>
        <taxon>Flavobacteriales</taxon>
        <taxon>Flavobacteriaceae</taxon>
        <taxon>Neptunitalea</taxon>
    </lineage>
</organism>